<dbReference type="RefSeq" id="WP_198114793.1">
    <property type="nucleotide sequence ID" value="NZ_CP066121.1"/>
</dbReference>
<accession>A0A8I1DJB7</accession>
<evidence type="ECO:0000313" key="1">
    <source>
        <dbReference type="EMBL" id="UUN99888.1"/>
    </source>
</evidence>
<protein>
    <submittedName>
        <fullName evidence="1">Uncharacterized protein</fullName>
    </submittedName>
</protein>
<sequence>MLYDELAKIQFSKQLYISGMRALNINDYEFLTGDWHVYETWHPDSNLSSFHIMGEGKIALFDTNVYLGEEGVFEASETLRTMGIPIFSPTVFAATHARAIADKIIAEAFLAIELNGSKLFRYVSLHDFDDYMPEDTDKKRVYELLEKAIKLLPQEQSDHVKEWLYQAKCKFENLTLEQKKIRSAWLIAQSNARQAFPEEVGNACRKNSDSRLRRLLNGETTIEEEEIDLLNKWHELNSNKE</sequence>
<dbReference type="EMBL" id="CP092085">
    <property type="protein sequence ID" value="UUN99888.1"/>
    <property type="molecule type" value="Genomic_DNA"/>
</dbReference>
<dbReference type="AlphaFoldDB" id="A0A8I1DJB7"/>
<evidence type="ECO:0000313" key="2">
    <source>
        <dbReference type="Proteomes" id="UP000644140"/>
    </source>
</evidence>
<organism evidence="1 2">
    <name type="scientific">Acinetobacter bereziniae</name>
    <name type="common">Acinetobacter genomosp. 10</name>
    <dbReference type="NCBI Taxonomy" id="106648"/>
    <lineage>
        <taxon>Bacteria</taxon>
        <taxon>Pseudomonadati</taxon>
        <taxon>Pseudomonadota</taxon>
        <taxon>Gammaproteobacteria</taxon>
        <taxon>Moraxellales</taxon>
        <taxon>Moraxellaceae</taxon>
        <taxon>Acinetobacter</taxon>
    </lineage>
</organism>
<proteinExistence type="predicted"/>
<name>A0A8I1DJB7_ACIBZ</name>
<reference evidence="1" key="1">
    <citation type="submission" date="2022-02" db="EMBL/GenBank/DDBJ databases">
        <title>Characterization of Tn125 harboring carbapenem-resistant Acinetobacter bereziniae clinical isolates.</title>
        <authorList>
            <person name="Wong N.-K."/>
            <person name="Pan Q."/>
        </authorList>
    </citation>
    <scope>NUCLEOTIDE SEQUENCE</scope>
    <source>
        <strain evidence="1">GD03393</strain>
    </source>
</reference>
<gene>
    <name evidence="1" type="ORF">I9054_010735</name>
</gene>
<dbReference type="Proteomes" id="UP000644140">
    <property type="component" value="Chromosome"/>
</dbReference>